<organism evidence="7 8">
    <name type="scientific">Glutamicibacter ectropisis</name>
    <dbReference type="NCBI Taxonomy" id="3046593"/>
    <lineage>
        <taxon>Bacteria</taxon>
        <taxon>Bacillati</taxon>
        <taxon>Actinomycetota</taxon>
        <taxon>Actinomycetes</taxon>
        <taxon>Micrococcales</taxon>
        <taxon>Micrococcaceae</taxon>
        <taxon>Glutamicibacter</taxon>
    </lineage>
</organism>
<keyword evidence="3" id="KW-0285">Flavoprotein</keyword>
<evidence type="ECO:0000313" key="7">
    <source>
        <dbReference type="EMBL" id="XAO47621.1"/>
    </source>
</evidence>
<evidence type="ECO:0000256" key="4">
    <source>
        <dbReference type="ARBA" id="ARBA00022827"/>
    </source>
</evidence>
<feature type="domain" description="Glucose-methanol-choline oxidoreductase N-terminal" evidence="6">
    <location>
        <begin position="260"/>
        <end position="274"/>
    </location>
</feature>
<evidence type="ECO:0000256" key="1">
    <source>
        <dbReference type="ARBA" id="ARBA00001974"/>
    </source>
</evidence>
<dbReference type="Gene3D" id="3.30.560.10">
    <property type="entry name" value="Glucose Oxidase, domain 3"/>
    <property type="match status" value="1"/>
</dbReference>
<dbReference type="EMBL" id="CP125942">
    <property type="protein sequence ID" value="XAO47621.1"/>
    <property type="molecule type" value="Genomic_DNA"/>
</dbReference>
<dbReference type="GO" id="GO:0016614">
    <property type="term" value="F:oxidoreductase activity, acting on CH-OH group of donors"/>
    <property type="evidence" value="ECO:0007669"/>
    <property type="project" value="InterPro"/>
</dbReference>
<evidence type="ECO:0000256" key="3">
    <source>
        <dbReference type="ARBA" id="ARBA00022630"/>
    </source>
</evidence>
<reference evidence="7 8" key="1">
    <citation type="submission" date="2023-05" db="EMBL/GenBank/DDBJ databases">
        <title>Glutamicibacter sp. B1, complete genome.</title>
        <authorList>
            <person name="Long Y.H."/>
            <person name="Fang T."/>
            <person name="Li X.Y."/>
        </authorList>
    </citation>
    <scope>NUCLEOTIDE SEQUENCE [LARGE SCALE GENOMIC DNA]</scope>
    <source>
        <strain evidence="7 8">B1</strain>
    </source>
</reference>
<dbReference type="RefSeq" id="WP_434063201.1">
    <property type="nucleotide sequence ID" value="NZ_CP125942.1"/>
</dbReference>
<protein>
    <submittedName>
        <fullName evidence="7">GMC family oxidoreductase</fullName>
    </submittedName>
</protein>
<name>A0AAU6WI45_9MICC</name>
<dbReference type="Proteomes" id="UP001486888">
    <property type="component" value="Chromosome"/>
</dbReference>
<evidence type="ECO:0000259" key="6">
    <source>
        <dbReference type="PROSITE" id="PS00624"/>
    </source>
</evidence>
<feature type="binding site" evidence="5">
    <location>
        <position position="93"/>
    </location>
    <ligand>
        <name>FAD</name>
        <dbReference type="ChEBI" id="CHEBI:57692"/>
    </ligand>
</feature>
<keyword evidence="8" id="KW-1185">Reference proteome</keyword>
<gene>
    <name evidence="7" type="ORF">QMQ05_14855</name>
</gene>
<dbReference type="SUPFAM" id="SSF51905">
    <property type="entry name" value="FAD/NAD(P)-binding domain"/>
    <property type="match status" value="1"/>
</dbReference>
<feature type="binding site" evidence="5">
    <location>
        <position position="226"/>
    </location>
    <ligand>
        <name>FAD</name>
        <dbReference type="ChEBI" id="CHEBI:57692"/>
    </ligand>
</feature>
<comment type="cofactor">
    <cofactor evidence="1 5">
        <name>FAD</name>
        <dbReference type="ChEBI" id="CHEBI:57692"/>
    </cofactor>
</comment>
<dbReference type="PROSITE" id="PS00624">
    <property type="entry name" value="GMC_OXRED_2"/>
    <property type="match status" value="1"/>
</dbReference>
<dbReference type="InterPro" id="IPR007867">
    <property type="entry name" value="GMC_OxRtase_C"/>
</dbReference>
<dbReference type="InterPro" id="IPR036188">
    <property type="entry name" value="FAD/NAD-bd_sf"/>
</dbReference>
<evidence type="ECO:0000256" key="5">
    <source>
        <dbReference type="PIRSR" id="PIRSR000137-2"/>
    </source>
</evidence>
<dbReference type="Pfam" id="PF05199">
    <property type="entry name" value="GMC_oxred_C"/>
    <property type="match status" value="1"/>
</dbReference>
<dbReference type="Pfam" id="PF00732">
    <property type="entry name" value="GMC_oxred_N"/>
    <property type="match status" value="1"/>
</dbReference>
<dbReference type="GO" id="GO:0050660">
    <property type="term" value="F:flavin adenine dinucleotide binding"/>
    <property type="evidence" value="ECO:0007669"/>
    <property type="project" value="InterPro"/>
</dbReference>
<dbReference type="KEGG" id="gey:QMQ05_14855"/>
<keyword evidence="4 5" id="KW-0274">FAD</keyword>
<dbReference type="AlphaFoldDB" id="A0AAU6WI45"/>
<dbReference type="Gene3D" id="3.50.50.60">
    <property type="entry name" value="FAD/NAD(P)-binding domain"/>
    <property type="match status" value="1"/>
</dbReference>
<dbReference type="SUPFAM" id="SSF54373">
    <property type="entry name" value="FAD-linked reductases, C-terminal domain"/>
    <property type="match status" value="1"/>
</dbReference>
<dbReference type="PIRSF" id="PIRSF000137">
    <property type="entry name" value="Alcohol_oxidase"/>
    <property type="match status" value="1"/>
</dbReference>
<dbReference type="PANTHER" id="PTHR11552">
    <property type="entry name" value="GLUCOSE-METHANOL-CHOLINE GMC OXIDOREDUCTASE"/>
    <property type="match status" value="1"/>
</dbReference>
<dbReference type="InterPro" id="IPR012132">
    <property type="entry name" value="GMC_OxRdtase"/>
</dbReference>
<evidence type="ECO:0000313" key="8">
    <source>
        <dbReference type="Proteomes" id="UP001486888"/>
    </source>
</evidence>
<evidence type="ECO:0000256" key="2">
    <source>
        <dbReference type="ARBA" id="ARBA00010790"/>
    </source>
</evidence>
<feature type="binding site" evidence="5">
    <location>
        <position position="453"/>
    </location>
    <ligand>
        <name>substrate</name>
    </ligand>
</feature>
<sequence length="521" mass="55813">MWIVDIRGSGFAVGKVSVIVVGAGSAGSVVARRLIDAGADVTVFEAGGEDTNPAIHDLSRLGELWHSPDDWDYYTTPMEGTAGKKVHLPRGKVLGGSHALNATIWVRCAQQDFDGWAQECGSQWAWDKVLPIYKDMEDFSGGASEVHGVGGPIPVDNDYQLDDIHASIIKAAEETGIPFNPDYNSGTLDGVSKEQVNIVDGQRINTWKSYLKPVRGQATIITGAEVHSVIVEGGAVTGVNYRQDGQMRQLNADHVVLSAGALGSPQILLRSGIGPAAELQDIGIDAVHDLPGVGKNLHDHLLAPVIAETTTRDIPAPRQGVSVSQSHLFAKSREDLEVPDTQPIFFAVPMYSPGMDPVEGTAFTLHSGIVTPYSRGELTLSGPGLDDPVNIDLNALADPRDMEAFLFSIKQCRQMVQQDALAGSWGAKEIYPGPEVQDDEQLENYIRNNVVTYHHQVGTCAMGVGEHAVVDPELKVQGLNGLRVIDASIMPKITTGNTNAPSILIGEQGAKFMLKELGLVD</sequence>
<dbReference type="PANTHER" id="PTHR11552:SF147">
    <property type="entry name" value="CHOLINE DEHYDROGENASE, MITOCHONDRIAL"/>
    <property type="match status" value="1"/>
</dbReference>
<proteinExistence type="inferred from homology"/>
<accession>A0AAU6WI45</accession>
<comment type="similarity">
    <text evidence="2">Belongs to the GMC oxidoreductase family.</text>
</comment>
<dbReference type="InterPro" id="IPR000172">
    <property type="entry name" value="GMC_OxRdtase_N"/>
</dbReference>